<sequence length="81" mass="8903">MRKLYAVRTAVVHTVWEDAVDGPGGMRPVWSNAGVAEHPLDVADLTRTIDRITALCGDRLDRLLQRIDELAPGLRPEDPGS</sequence>
<dbReference type="Proteomes" id="UP000198386">
    <property type="component" value="Unassembled WGS sequence"/>
</dbReference>
<evidence type="ECO:0000313" key="2">
    <source>
        <dbReference type="Proteomes" id="UP000198386"/>
    </source>
</evidence>
<evidence type="ECO:0000313" key="1">
    <source>
        <dbReference type="EMBL" id="SNR88002.1"/>
    </source>
</evidence>
<name>A0A238ZXZ0_9ACTN</name>
<keyword evidence="2" id="KW-1185">Reference proteome</keyword>
<dbReference type="EMBL" id="FZOH01000001">
    <property type="protein sequence ID" value="SNR88002.1"/>
    <property type="molecule type" value="Genomic_DNA"/>
</dbReference>
<proteinExistence type="predicted"/>
<dbReference type="RefSeq" id="WP_089402216.1">
    <property type="nucleotide sequence ID" value="NZ_FZOH01000001.1"/>
</dbReference>
<accession>A0A238ZXZ0</accession>
<reference evidence="2" key="1">
    <citation type="submission" date="2017-06" db="EMBL/GenBank/DDBJ databases">
        <authorList>
            <person name="Varghese N."/>
            <person name="Submissions S."/>
        </authorList>
    </citation>
    <scope>NUCLEOTIDE SEQUENCE [LARGE SCALE GENOMIC DNA]</scope>
    <source>
        <strain evidence="2">DSM 45423</strain>
    </source>
</reference>
<dbReference type="OrthoDB" id="9836706at2"/>
<dbReference type="AlphaFoldDB" id="A0A238ZXZ0"/>
<organism evidence="1 2">
    <name type="scientific">Geodermatophilus saharensis</name>
    <dbReference type="NCBI Taxonomy" id="1137994"/>
    <lineage>
        <taxon>Bacteria</taxon>
        <taxon>Bacillati</taxon>
        <taxon>Actinomycetota</taxon>
        <taxon>Actinomycetes</taxon>
        <taxon>Geodermatophilales</taxon>
        <taxon>Geodermatophilaceae</taxon>
        <taxon>Geodermatophilus</taxon>
    </lineage>
</organism>
<gene>
    <name evidence="1" type="ORF">SAMN04488107_0412</name>
</gene>
<protein>
    <submittedName>
        <fullName evidence="1">Uncharacterized protein</fullName>
    </submittedName>
</protein>